<dbReference type="Pfam" id="PF13840">
    <property type="entry name" value="ACT_7"/>
    <property type="match status" value="1"/>
</dbReference>
<dbReference type="PANTHER" id="PTHR31131:SF6">
    <property type="entry name" value="CASTOR ACT DOMAIN-CONTAINING PROTEIN"/>
    <property type="match status" value="1"/>
</dbReference>
<evidence type="ECO:0000259" key="2">
    <source>
        <dbReference type="Pfam" id="PF21631"/>
    </source>
</evidence>
<dbReference type="PIRSF" id="PIRSF008459">
    <property type="entry name" value="UCP008459"/>
    <property type="match status" value="1"/>
</dbReference>
<dbReference type="Gene3D" id="3.30.2130.10">
    <property type="entry name" value="VC0802-like"/>
    <property type="match status" value="1"/>
</dbReference>
<name>A0ABY6HUB1_9ARCH</name>
<dbReference type="SUPFAM" id="SSF55021">
    <property type="entry name" value="ACT-like"/>
    <property type="match status" value="2"/>
</dbReference>
<dbReference type="InterPro" id="IPR027795">
    <property type="entry name" value="CASTOR_ACT_dom"/>
</dbReference>
<feature type="domain" description="CASTOR ACT" evidence="1">
    <location>
        <begin position="59"/>
        <end position="120"/>
    </location>
</feature>
<accession>A0ABY6HUB1</accession>
<protein>
    <recommendedName>
        <fullName evidence="5">Aspartate kinase</fullName>
    </recommendedName>
</protein>
<organism evidence="3 4">
    <name type="scientific">Candidatus Lokiarchaeum ossiferum</name>
    <dbReference type="NCBI Taxonomy" id="2951803"/>
    <lineage>
        <taxon>Archaea</taxon>
        <taxon>Promethearchaeati</taxon>
        <taxon>Promethearchaeota</taxon>
        <taxon>Promethearchaeia</taxon>
        <taxon>Promethearchaeales</taxon>
        <taxon>Promethearchaeaceae</taxon>
        <taxon>Candidatus Lokiarchaeum</taxon>
    </lineage>
</organism>
<dbReference type="PANTHER" id="PTHR31131">
    <property type="entry name" value="CHROMOSOME 1, WHOLE GENOME SHOTGUN SEQUENCE"/>
    <property type="match status" value="1"/>
</dbReference>
<reference evidence="3" key="1">
    <citation type="submission" date="2022-09" db="EMBL/GenBank/DDBJ databases">
        <title>Actin cytoskeleton and complex cell architecture in an #Asgard archaeon.</title>
        <authorList>
            <person name="Ponce Toledo R.I."/>
            <person name="Schleper C."/>
            <person name="Rodrigues Oliveira T."/>
            <person name="Wollweber F."/>
            <person name="Xu J."/>
            <person name="Rittmann S."/>
            <person name="Klingl A."/>
            <person name="Pilhofer M."/>
        </authorList>
    </citation>
    <scope>NUCLEOTIDE SEQUENCE</scope>
    <source>
        <strain evidence="3">B-35</strain>
    </source>
</reference>
<dbReference type="Pfam" id="PF21631">
    <property type="entry name" value="A9CJY8-like_N"/>
    <property type="match status" value="1"/>
</dbReference>
<sequence length="128" mass="14276">MGKLSLIILPETYAICRLSPHENIPKPKNQDHFFSVTQTNQEISVVLDERDVSPDCSTVELGWRCLKIDGPLYFSLIGILASIAVPLAEAKVSIFTISTFDTDYLLVKSRDLQKAKEALNKAGFNINH</sequence>
<feature type="domain" description="A9CJY8-like N-terminal" evidence="2">
    <location>
        <begin position="11"/>
        <end position="52"/>
    </location>
</feature>
<dbReference type="InterPro" id="IPR051719">
    <property type="entry name" value="CASTOR_mTORC1"/>
</dbReference>
<dbReference type="InterPro" id="IPR016540">
    <property type="entry name" value="UCP008459"/>
</dbReference>
<evidence type="ECO:0008006" key="5">
    <source>
        <dbReference type="Google" id="ProtNLM"/>
    </source>
</evidence>
<dbReference type="InterPro" id="IPR045865">
    <property type="entry name" value="ACT-like_dom_sf"/>
</dbReference>
<evidence type="ECO:0000313" key="4">
    <source>
        <dbReference type="Proteomes" id="UP001208689"/>
    </source>
</evidence>
<evidence type="ECO:0000259" key="1">
    <source>
        <dbReference type="Pfam" id="PF13840"/>
    </source>
</evidence>
<keyword evidence="4" id="KW-1185">Reference proteome</keyword>
<proteinExistence type="predicted"/>
<gene>
    <name evidence="3" type="ORF">NEF87_002441</name>
</gene>
<dbReference type="InterPro" id="IPR049447">
    <property type="entry name" value="A9CJY8-like_N"/>
</dbReference>
<dbReference type="Proteomes" id="UP001208689">
    <property type="component" value="Chromosome"/>
</dbReference>
<dbReference type="EMBL" id="CP104013">
    <property type="protein sequence ID" value="UYP46156.1"/>
    <property type="molecule type" value="Genomic_DNA"/>
</dbReference>
<evidence type="ECO:0000313" key="3">
    <source>
        <dbReference type="EMBL" id="UYP46156.1"/>
    </source>
</evidence>